<evidence type="ECO:0000256" key="6">
    <source>
        <dbReference type="ARBA" id="ARBA00023242"/>
    </source>
</evidence>
<organism evidence="9 10">
    <name type="scientific">Debaryomyces fabryi</name>
    <dbReference type="NCBI Taxonomy" id="58627"/>
    <lineage>
        <taxon>Eukaryota</taxon>
        <taxon>Fungi</taxon>
        <taxon>Dikarya</taxon>
        <taxon>Ascomycota</taxon>
        <taxon>Saccharomycotina</taxon>
        <taxon>Pichiomycetes</taxon>
        <taxon>Debaryomycetaceae</taxon>
        <taxon>Debaryomyces</taxon>
    </lineage>
</organism>
<evidence type="ECO:0000259" key="8">
    <source>
        <dbReference type="Pfam" id="PF10406"/>
    </source>
</evidence>
<dbReference type="Proteomes" id="UP000054251">
    <property type="component" value="Unassembled WGS sequence"/>
</dbReference>
<evidence type="ECO:0000256" key="4">
    <source>
        <dbReference type="ARBA" id="ARBA00023015"/>
    </source>
</evidence>
<evidence type="ECO:0000256" key="3">
    <source>
        <dbReference type="ARBA" id="ARBA00017307"/>
    </source>
</evidence>
<feature type="compositionally biased region" description="Polar residues" evidence="7">
    <location>
        <begin position="663"/>
        <end position="679"/>
    </location>
</feature>
<evidence type="ECO:0000313" key="10">
    <source>
        <dbReference type="Proteomes" id="UP000054251"/>
    </source>
</evidence>
<sequence>MVSEDKAADIKKERSDSITNSETDDVHNKHEAVDTKEDIIRLDNKIGEEKDINSKGKEEEKTDVSKKLDDNEVEPSDNKQSRQNENETSNADEEVVITETNNEERKGVPVNTLINDDEINSGKPLINLPDLEVPFSERRLTPETINLLNKPVDRKLTISGIEFQFSKLIGIILKSKGLDYSDDFLSQMSDLSITYFHDIIETLKKFTEIQRRKKPSISDTELCFRMKGIKPDKLYKEYEETNQIAKKYKSEIGLVNKQTTELIKEFKEENKFDENDPSLLFFTNEHYEITELIPKQSSKPIYIPYYLPDLPPDYTYQKTPKYMDMITDLKQLRLKLVDESRLTEKSLYNLIDDDEKKWKENFEKQIRDTLLEVDEDVDSENENSVMSETDQKNQTDIETPIPDNHLDEKETKPQPAELNTTVENLAEAGNADEALQDKKETQPTHTEGEPRKLLPDVKRFDFVAYAQKRSDLQRKKENEIERKRKLRESNIFFEAEKYYSPYATLPVTHEVDLYFANIVHDEFMSVIRSVRTAEKKKKRKVEKILREKAEREQAKEKEREKMGLGFSFGPISHMLDDDNDDSDKDEDMGFPTFDFGDNNETQDNHPTDMNLNSNSIPENNETELGSTINADINTAAHANSDEEMDSDSFEAELEDAVQVDSAPKNSLLENDIKTSNEIPSESSDDEVELEDV</sequence>
<evidence type="ECO:0000256" key="1">
    <source>
        <dbReference type="ARBA" id="ARBA00004123"/>
    </source>
</evidence>
<name>A0A0V1Q2V9_9ASCO</name>
<keyword evidence="10" id="KW-1185">Reference proteome</keyword>
<comment type="similarity">
    <text evidence="2">Belongs to the TAF8 family.</text>
</comment>
<feature type="region of interest" description="Disordered" evidence="7">
    <location>
        <begin position="1"/>
        <end position="96"/>
    </location>
</feature>
<dbReference type="GeneID" id="26838564"/>
<feature type="compositionally biased region" description="Polar residues" evidence="7">
    <location>
        <begin position="607"/>
        <end position="622"/>
    </location>
</feature>
<reference evidence="9 10" key="1">
    <citation type="submission" date="2015-11" db="EMBL/GenBank/DDBJ databases">
        <title>The genome of Debaryomyces fabryi.</title>
        <authorList>
            <person name="Tafer H."/>
            <person name="Lopandic K."/>
        </authorList>
    </citation>
    <scope>NUCLEOTIDE SEQUENCE [LARGE SCALE GENOMIC DNA]</scope>
    <source>
        <strain evidence="9 10">CBS 789</strain>
    </source>
</reference>
<dbReference type="Pfam" id="PF10406">
    <property type="entry name" value="TAF8_C"/>
    <property type="match status" value="1"/>
</dbReference>
<evidence type="ECO:0000256" key="7">
    <source>
        <dbReference type="SAM" id="MobiDB-lite"/>
    </source>
</evidence>
<dbReference type="CDD" id="cd08049">
    <property type="entry name" value="TAF8"/>
    <property type="match status" value="1"/>
</dbReference>
<dbReference type="EMBL" id="LMYN01000022">
    <property type="protein sequence ID" value="KSA02666.1"/>
    <property type="molecule type" value="Genomic_DNA"/>
</dbReference>
<feature type="region of interest" description="Disordered" evidence="7">
    <location>
        <begin position="549"/>
        <end position="622"/>
    </location>
</feature>
<dbReference type="RefSeq" id="XP_015468768.1">
    <property type="nucleotide sequence ID" value="XM_015610385.1"/>
</dbReference>
<gene>
    <name evidence="9" type="ORF">AC631_01555</name>
</gene>
<feature type="compositionally biased region" description="Acidic residues" evidence="7">
    <location>
        <begin position="577"/>
        <end position="588"/>
    </location>
</feature>
<dbReference type="InterPro" id="IPR019473">
    <property type="entry name" value="TFIID_su8_C"/>
</dbReference>
<feature type="region of interest" description="Disordered" evidence="7">
    <location>
        <begin position="659"/>
        <end position="692"/>
    </location>
</feature>
<protein>
    <recommendedName>
        <fullName evidence="3">Transcription initiation factor TFIID subunit 8</fullName>
    </recommendedName>
</protein>
<dbReference type="CDD" id="cd00076">
    <property type="entry name" value="HFD_SF"/>
    <property type="match status" value="1"/>
</dbReference>
<feature type="compositionally biased region" description="Basic and acidic residues" evidence="7">
    <location>
        <begin position="24"/>
        <end position="85"/>
    </location>
</feature>
<keyword evidence="4" id="KW-0805">Transcription regulation</keyword>
<feature type="region of interest" description="Disordered" evidence="7">
    <location>
        <begin position="432"/>
        <end position="453"/>
    </location>
</feature>
<feature type="compositionally biased region" description="Acidic residues" evidence="7">
    <location>
        <begin position="682"/>
        <end position="692"/>
    </location>
</feature>
<feature type="compositionally biased region" description="Basic and acidic residues" evidence="7">
    <location>
        <begin position="435"/>
        <end position="453"/>
    </location>
</feature>
<feature type="compositionally biased region" description="Basic and acidic residues" evidence="7">
    <location>
        <begin position="549"/>
        <end position="562"/>
    </location>
</feature>
<feature type="domain" description="Transcription factor TFIID subunit 8 C-terminal" evidence="8">
    <location>
        <begin position="302"/>
        <end position="350"/>
    </location>
</feature>
<evidence type="ECO:0000256" key="2">
    <source>
        <dbReference type="ARBA" id="ARBA00008767"/>
    </source>
</evidence>
<dbReference type="PANTHER" id="PTHR46469">
    <property type="entry name" value="TRANSCRIPTION INITIATION FACTOR TFIID SUBUNIT 8"/>
    <property type="match status" value="1"/>
</dbReference>
<feature type="compositionally biased region" description="Basic and acidic residues" evidence="7">
    <location>
        <begin position="1"/>
        <end position="16"/>
    </location>
</feature>
<evidence type="ECO:0000313" key="9">
    <source>
        <dbReference type="EMBL" id="KSA02666.1"/>
    </source>
</evidence>
<accession>A0A0V1Q2V9</accession>
<dbReference type="PANTHER" id="PTHR46469:SF1">
    <property type="entry name" value="TRANSCRIPTION INITIATION FACTOR TFIID SUBUNIT 8"/>
    <property type="match status" value="1"/>
</dbReference>
<dbReference type="OrthoDB" id="2193813at2759"/>
<keyword evidence="5" id="KW-0804">Transcription</keyword>
<comment type="subcellular location">
    <subcellularLocation>
        <location evidence="1">Nucleus</location>
    </subcellularLocation>
</comment>
<comment type="caution">
    <text evidence="9">The sequence shown here is derived from an EMBL/GenBank/DDBJ whole genome shotgun (WGS) entry which is preliminary data.</text>
</comment>
<dbReference type="AlphaFoldDB" id="A0A0V1Q2V9"/>
<dbReference type="GO" id="GO:0005669">
    <property type="term" value="C:transcription factor TFIID complex"/>
    <property type="evidence" value="ECO:0007669"/>
    <property type="project" value="InterPro"/>
</dbReference>
<feature type="region of interest" description="Disordered" evidence="7">
    <location>
        <begin position="374"/>
        <end position="416"/>
    </location>
</feature>
<evidence type="ECO:0000256" key="5">
    <source>
        <dbReference type="ARBA" id="ARBA00023163"/>
    </source>
</evidence>
<keyword evidence="6" id="KW-0539">Nucleus</keyword>
<dbReference type="GO" id="GO:0006367">
    <property type="term" value="P:transcription initiation at RNA polymerase II promoter"/>
    <property type="evidence" value="ECO:0007669"/>
    <property type="project" value="TreeGrafter"/>
</dbReference>
<proteinExistence type="inferred from homology"/>
<dbReference type="InterPro" id="IPR037818">
    <property type="entry name" value="TAF8"/>
</dbReference>